<dbReference type="VEuPathDB" id="CryptoDB:GNI_100340"/>
<gene>
    <name evidence="1" type="ORF">GNI_100340</name>
</gene>
<dbReference type="OrthoDB" id="3350591at2759"/>
<protein>
    <submittedName>
        <fullName evidence="1">Uncharacterized protein</fullName>
    </submittedName>
</protein>
<comment type="caution">
    <text evidence="1">The sequence shown here is derived from an EMBL/GenBank/DDBJ whole genome shotgun (WGS) entry which is preliminary data.</text>
</comment>
<sequence>MENRTEPKTAETLDTVSAEADQIDAIAEARKWFRPDYSGSAYQSILRYMKADLDLETEVETLAGPVDTSYSSGDSPSVSSTEGLLWELWYSVLHTAKRTPWDDQTAAGRLVGLVRALKARPDPALPAHLSEDALRALREDWIFASGKLWSQLSLLGASARESWNDGPDCTRPVTLPEVHAWTNVSAFVARLTQEDLTNFSCYARWAAVDLLNPRYADARPHVAAMAVWVIIAGEKLWQQQFDESIPANNKIDKDMWIKIKSCLQNFAATGHPMPNSVQDPPTLKLPTVDLSILNPVHRALTVLTNLLTPTLPGHPSSPSSSLLL</sequence>
<dbReference type="RefSeq" id="XP_011131125.1">
    <property type="nucleotide sequence ID" value="XM_011132823.1"/>
</dbReference>
<dbReference type="PANTHER" id="PTHR38797:SF4">
    <property type="entry name" value="NUCLEAR PORE COMPLEX PROTEIN NUP85"/>
    <property type="match status" value="1"/>
</dbReference>
<dbReference type="Pfam" id="PF12311">
    <property type="entry name" value="DUF3632"/>
    <property type="match status" value="1"/>
</dbReference>
<dbReference type="PANTHER" id="PTHR38797">
    <property type="entry name" value="NUCLEAR PORE COMPLEX PROTEIN NUP85-RELATED"/>
    <property type="match status" value="1"/>
</dbReference>
<evidence type="ECO:0000313" key="1">
    <source>
        <dbReference type="EMBL" id="EZG56859.1"/>
    </source>
</evidence>
<dbReference type="EMBL" id="AFNH02000753">
    <property type="protein sequence ID" value="EZG56859.1"/>
    <property type="molecule type" value="Genomic_DNA"/>
</dbReference>
<reference evidence="1" key="1">
    <citation type="submission" date="2013-12" db="EMBL/GenBank/DDBJ databases">
        <authorList>
            <person name="Omoto C.K."/>
            <person name="Sibley D."/>
            <person name="Venepally P."/>
            <person name="Hadjithomas M."/>
            <person name="Karamycheva S."/>
            <person name="Brunk B."/>
            <person name="Roos D."/>
            <person name="Caler E."/>
            <person name="Lorenzi H."/>
        </authorList>
    </citation>
    <scope>NUCLEOTIDE SEQUENCE</scope>
</reference>
<dbReference type="InterPro" id="IPR053204">
    <property type="entry name" value="Oxopyrrolidines_Biosynth-assoc"/>
</dbReference>
<organism evidence="1 2">
    <name type="scientific">Gregarina niphandrodes</name>
    <name type="common">Septate eugregarine</name>
    <dbReference type="NCBI Taxonomy" id="110365"/>
    <lineage>
        <taxon>Eukaryota</taxon>
        <taxon>Sar</taxon>
        <taxon>Alveolata</taxon>
        <taxon>Apicomplexa</taxon>
        <taxon>Conoidasida</taxon>
        <taxon>Gregarinasina</taxon>
        <taxon>Eugregarinorida</taxon>
        <taxon>Gregarinidae</taxon>
        <taxon>Gregarina</taxon>
    </lineage>
</organism>
<keyword evidence="2" id="KW-1185">Reference proteome</keyword>
<dbReference type="AlphaFoldDB" id="A0A023B4W5"/>
<dbReference type="InterPro" id="IPR022085">
    <property type="entry name" value="OpdG"/>
</dbReference>
<evidence type="ECO:0000313" key="2">
    <source>
        <dbReference type="Proteomes" id="UP000019763"/>
    </source>
</evidence>
<proteinExistence type="predicted"/>
<dbReference type="Proteomes" id="UP000019763">
    <property type="component" value="Unassembled WGS sequence"/>
</dbReference>
<accession>A0A023B4W5</accession>
<name>A0A023B4W5_GRENI</name>
<dbReference type="GeneID" id="22913542"/>
<dbReference type="eggNOG" id="ENOG502S7Q5">
    <property type="taxonomic scope" value="Eukaryota"/>
</dbReference>